<comment type="caution">
    <text evidence="1">The sequence shown here is derived from an EMBL/GenBank/DDBJ whole genome shotgun (WGS) entry which is preliminary data.</text>
</comment>
<name>A0A9W8L7H3_9FUNG</name>
<dbReference type="EMBL" id="JANBUH010000690">
    <property type="protein sequence ID" value="KAJ2749833.1"/>
    <property type="molecule type" value="Genomic_DNA"/>
</dbReference>
<dbReference type="AlphaFoldDB" id="A0A9W8L7H3"/>
<dbReference type="Proteomes" id="UP001140011">
    <property type="component" value="Unassembled WGS sequence"/>
</dbReference>
<feature type="non-terminal residue" evidence="1">
    <location>
        <position position="422"/>
    </location>
</feature>
<accession>A0A9W8L7H3</accession>
<evidence type="ECO:0000313" key="1">
    <source>
        <dbReference type="EMBL" id="KAJ2749833.1"/>
    </source>
</evidence>
<evidence type="ECO:0000313" key="2">
    <source>
        <dbReference type="Proteomes" id="UP001140011"/>
    </source>
</evidence>
<dbReference type="OrthoDB" id="5533323at2759"/>
<gene>
    <name evidence="1" type="ORF">GGI19_005450</name>
</gene>
<organism evidence="1 2">
    <name type="scientific">Coemansia pectinata</name>
    <dbReference type="NCBI Taxonomy" id="1052879"/>
    <lineage>
        <taxon>Eukaryota</taxon>
        <taxon>Fungi</taxon>
        <taxon>Fungi incertae sedis</taxon>
        <taxon>Zoopagomycota</taxon>
        <taxon>Kickxellomycotina</taxon>
        <taxon>Kickxellomycetes</taxon>
        <taxon>Kickxellales</taxon>
        <taxon>Kickxellaceae</taxon>
        <taxon>Coemansia</taxon>
    </lineage>
</organism>
<proteinExistence type="predicted"/>
<protein>
    <submittedName>
        <fullName evidence="1">Uncharacterized protein</fullName>
    </submittedName>
</protein>
<reference evidence="1" key="1">
    <citation type="submission" date="2022-07" db="EMBL/GenBank/DDBJ databases">
        <title>Phylogenomic reconstructions and comparative analyses of Kickxellomycotina fungi.</title>
        <authorList>
            <person name="Reynolds N.K."/>
            <person name="Stajich J.E."/>
            <person name="Barry K."/>
            <person name="Grigoriev I.V."/>
            <person name="Crous P."/>
            <person name="Smith M.E."/>
        </authorList>
    </citation>
    <scope>NUCLEOTIDE SEQUENCE</scope>
    <source>
        <strain evidence="1">BCRC 34297</strain>
    </source>
</reference>
<sequence length="422" mass="48578">MSEHSPLQFLPPHVVKLIVDHVAGSSRLQFDGITTDSEEYRELLIPLLWVCHNFRAFVHQRFCRGYALTLENDRDRAETRHYSWPRRFKELGYLTHFLAKELRVKLDIKSVYSGKALRLLSDAPYEGHSFPLVRKLRFELTSDSDGNHYWEPVCDDLRHDELEPESDADDDAATPKSHYVYPPDTAANIAAFVQRIKQMAPAVSEIDVSTYYIFPDFDDHILDLVRQLFGVVEKYTVISRGNCSMVMYLDLETIRDLVHLECSLDRYSNDLMPLIRHSTQTLQFLDLDMDDVDITGAVRDPDSGAYLEYPCLHTLITRSPPDPRPSQRAVFKDIVPFPRLLRLSVLSNYPFGDDVLFRGNAGTLEYLELRLLPETISMLKKYRVFTPTSHPNLKCVKLDLTYVFATVAEYMQFFLSIGPGAS</sequence>
<keyword evidence="2" id="KW-1185">Reference proteome</keyword>